<organism evidence="2 3">
    <name type="scientific">Paenibacillus wynnii</name>
    <dbReference type="NCBI Taxonomy" id="268407"/>
    <lineage>
        <taxon>Bacteria</taxon>
        <taxon>Bacillati</taxon>
        <taxon>Bacillota</taxon>
        <taxon>Bacilli</taxon>
        <taxon>Bacillales</taxon>
        <taxon>Paenibacillaceae</taxon>
        <taxon>Paenibacillus</taxon>
    </lineage>
</organism>
<evidence type="ECO:0000259" key="1">
    <source>
        <dbReference type="Pfam" id="PF08000"/>
    </source>
</evidence>
<dbReference type="EMBL" id="JQCR01000002">
    <property type="protein sequence ID" value="KGE18916.1"/>
    <property type="molecule type" value="Genomic_DNA"/>
</dbReference>
<dbReference type="Proteomes" id="UP000029734">
    <property type="component" value="Unassembled WGS sequence"/>
</dbReference>
<name>A0A098MA34_9BACL</name>
<proteinExistence type="predicted"/>
<dbReference type="SUPFAM" id="SSF50729">
    <property type="entry name" value="PH domain-like"/>
    <property type="match status" value="1"/>
</dbReference>
<dbReference type="InterPro" id="IPR037063">
    <property type="entry name" value="PHb_sf"/>
</dbReference>
<dbReference type="Gene3D" id="2.30.29.50">
    <property type="entry name" value="Bacterial Pleckstrin homology domain"/>
    <property type="match status" value="1"/>
</dbReference>
<dbReference type="PANTHER" id="PTHR35796">
    <property type="entry name" value="HYPOTHETICAL CYTOSOLIC PROTEIN"/>
    <property type="match status" value="1"/>
</dbReference>
<reference evidence="2 3" key="1">
    <citation type="submission" date="2014-08" db="EMBL/GenBank/DDBJ databases">
        <authorList>
            <person name="den Bakker H.C."/>
        </authorList>
    </citation>
    <scope>NUCLEOTIDE SEQUENCE [LARGE SCALE GENOMIC DNA]</scope>
    <source>
        <strain evidence="2 3">DSM 18334</strain>
    </source>
</reference>
<comment type="caution">
    <text evidence="2">The sequence shown here is derived from an EMBL/GenBank/DDBJ whole genome shotgun (WGS) entry which is preliminary data.</text>
</comment>
<dbReference type="eggNOG" id="ENOG503172B">
    <property type="taxonomic scope" value="Bacteria"/>
</dbReference>
<feature type="domain" description="Bacterial Pleckstrin homology" evidence="1">
    <location>
        <begin position="3"/>
        <end position="123"/>
    </location>
</feature>
<accession>A0A098MA34</accession>
<sequence length="126" mass="14312">MALFNGLLGNASQVDISEIKRDFAQILAPQEKIERAYKLIRDMFIFTDKRLIMVDKQGVTGKKTEYHSIPYKSISHYSVETAGHFDLDAELCIYVSGGSMPLKKTFNKSVNIYEVQAVLSQYILNN</sequence>
<dbReference type="OrthoDB" id="9803613at2"/>
<keyword evidence="3" id="KW-1185">Reference proteome</keyword>
<dbReference type="PANTHER" id="PTHR35796:SF3">
    <property type="entry name" value="BHLH DOMAIN-CONTAINING PROTEIN"/>
    <property type="match status" value="1"/>
</dbReference>
<dbReference type="Pfam" id="PF08000">
    <property type="entry name" value="bPH_1"/>
    <property type="match status" value="1"/>
</dbReference>
<dbReference type="AlphaFoldDB" id="A0A098MA34"/>
<dbReference type="RefSeq" id="WP_036649308.1">
    <property type="nucleotide sequence ID" value="NZ_JAUSTK010000018.1"/>
</dbReference>
<dbReference type="CDD" id="cd13225">
    <property type="entry name" value="PH-like_bacteria"/>
    <property type="match status" value="1"/>
</dbReference>
<evidence type="ECO:0000313" key="3">
    <source>
        <dbReference type="Proteomes" id="UP000029734"/>
    </source>
</evidence>
<protein>
    <submittedName>
        <fullName evidence="2">Cytoplasmic protein</fullName>
    </submittedName>
</protein>
<reference evidence="2 3" key="2">
    <citation type="submission" date="2014-10" db="EMBL/GenBank/DDBJ databases">
        <title>Comparative genomics of the Paenibacillus odorifer group.</title>
        <authorList>
            <person name="Tsai Y.-C."/>
            <person name="Martin N."/>
            <person name="Korlach J."/>
            <person name="Wiedmann M."/>
        </authorList>
    </citation>
    <scope>NUCLEOTIDE SEQUENCE [LARGE SCALE GENOMIC DNA]</scope>
    <source>
        <strain evidence="2 3">DSM 18334</strain>
    </source>
</reference>
<gene>
    <name evidence="2" type="ORF">PWYN_05785</name>
</gene>
<dbReference type="InterPro" id="IPR012544">
    <property type="entry name" value="PHb"/>
</dbReference>
<evidence type="ECO:0000313" key="2">
    <source>
        <dbReference type="EMBL" id="KGE18916.1"/>
    </source>
</evidence>